<dbReference type="PANTHER" id="PTHR10489">
    <property type="entry name" value="CELL ADHESION MOLECULE"/>
    <property type="match status" value="1"/>
</dbReference>
<keyword evidence="6" id="KW-0675">Receptor</keyword>
<dbReference type="PROSITE" id="PS50262">
    <property type="entry name" value="G_PROTEIN_RECEP_F1_2"/>
    <property type="match status" value="1"/>
</dbReference>
<sequence>LSSQGGWPTEPNELLPVAMLSRENTSNLSESPFTGEWVYTIIPPYILTLCLLGLLFNSFVLGVYLTHKDILTVAEIYLCNLALADFILLNCLPFWGMYILNNFNWLYGDVLREMVNSIIIIYFYTSSFPMAMISVDRYLALVKTMKALWLRRKLYAKVNCLILWLSSVLDYNHHSNWKLAHQIVMNVVGFVVPFLVIVFSREKVSMKIKDKKATVLVYAVTLLFLLCWCPLQVIIFLHTLSDVEVLDIKLWKETLDAGTHVTVYLGFLNSAMNPLLYVLSVQHFWNKVCDIYRRIRYQQTCPVCAPRMQAYW</sequence>
<dbReference type="OMA" id="WAMYILN"/>
<organism evidence="10 11">
    <name type="scientific">Mola mola</name>
    <name type="common">Ocean sunfish</name>
    <name type="synonym">Tetraodon mola</name>
    <dbReference type="NCBI Taxonomy" id="94237"/>
    <lineage>
        <taxon>Eukaryota</taxon>
        <taxon>Metazoa</taxon>
        <taxon>Chordata</taxon>
        <taxon>Craniata</taxon>
        <taxon>Vertebrata</taxon>
        <taxon>Euteleostomi</taxon>
        <taxon>Actinopterygii</taxon>
        <taxon>Neopterygii</taxon>
        <taxon>Teleostei</taxon>
        <taxon>Neoteleostei</taxon>
        <taxon>Acanthomorphata</taxon>
        <taxon>Eupercaria</taxon>
        <taxon>Tetraodontiformes</taxon>
        <taxon>Molidae</taxon>
        <taxon>Mola</taxon>
    </lineage>
</organism>
<dbReference type="InterPro" id="IPR017452">
    <property type="entry name" value="GPCR_Rhodpsn_7TM"/>
</dbReference>
<evidence type="ECO:0000256" key="1">
    <source>
        <dbReference type="ARBA" id="ARBA00004370"/>
    </source>
</evidence>
<feature type="transmembrane region" description="Helical" evidence="8">
    <location>
        <begin position="183"/>
        <end position="201"/>
    </location>
</feature>
<dbReference type="AlphaFoldDB" id="A0A3Q3WUP8"/>
<evidence type="ECO:0000256" key="7">
    <source>
        <dbReference type="ARBA" id="ARBA00023224"/>
    </source>
</evidence>
<feature type="transmembrane region" description="Helical" evidence="8">
    <location>
        <begin position="119"/>
        <end position="142"/>
    </location>
</feature>
<dbReference type="Proteomes" id="UP000261620">
    <property type="component" value="Unplaced"/>
</dbReference>
<dbReference type="Pfam" id="PF00001">
    <property type="entry name" value="7tm_1"/>
    <property type="match status" value="2"/>
</dbReference>
<feature type="transmembrane region" description="Helical" evidence="8">
    <location>
        <begin position="154"/>
        <end position="171"/>
    </location>
</feature>
<evidence type="ECO:0000256" key="5">
    <source>
        <dbReference type="ARBA" id="ARBA00023136"/>
    </source>
</evidence>
<proteinExistence type="predicted"/>
<name>A0A3Q3WUP8_MOLML</name>
<dbReference type="SUPFAM" id="SSF81321">
    <property type="entry name" value="Family A G protein-coupled receptor-like"/>
    <property type="match status" value="1"/>
</dbReference>
<dbReference type="GO" id="GO:0019722">
    <property type="term" value="P:calcium-mediated signaling"/>
    <property type="evidence" value="ECO:0007669"/>
    <property type="project" value="TreeGrafter"/>
</dbReference>
<dbReference type="GO" id="GO:0060326">
    <property type="term" value="P:cell chemotaxis"/>
    <property type="evidence" value="ECO:0007669"/>
    <property type="project" value="TreeGrafter"/>
</dbReference>
<reference evidence="10" key="2">
    <citation type="submission" date="2025-09" db="UniProtKB">
        <authorList>
            <consortium name="Ensembl"/>
        </authorList>
    </citation>
    <scope>IDENTIFICATION</scope>
</reference>
<dbReference type="GO" id="GO:0016493">
    <property type="term" value="F:C-C chemokine receptor activity"/>
    <property type="evidence" value="ECO:0007669"/>
    <property type="project" value="TreeGrafter"/>
</dbReference>
<evidence type="ECO:0000313" key="10">
    <source>
        <dbReference type="Ensembl" id="ENSMMOP00000013024.1"/>
    </source>
</evidence>
<dbReference type="Ensembl" id="ENSMMOT00000013236.1">
    <property type="protein sequence ID" value="ENSMMOP00000013024.1"/>
    <property type="gene ID" value="ENSMMOG00000009999.1"/>
</dbReference>
<feature type="transmembrane region" description="Helical" evidence="8">
    <location>
        <begin position="213"/>
        <end position="237"/>
    </location>
</feature>
<reference evidence="10" key="1">
    <citation type="submission" date="2025-08" db="UniProtKB">
        <authorList>
            <consortium name="Ensembl"/>
        </authorList>
    </citation>
    <scope>IDENTIFICATION</scope>
</reference>
<evidence type="ECO:0000256" key="6">
    <source>
        <dbReference type="ARBA" id="ARBA00023170"/>
    </source>
</evidence>
<evidence type="ECO:0000256" key="4">
    <source>
        <dbReference type="ARBA" id="ARBA00023040"/>
    </source>
</evidence>
<keyword evidence="7" id="KW-0807">Transducer</keyword>
<protein>
    <recommendedName>
        <fullName evidence="9">G-protein coupled receptors family 1 profile domain-containing protein</fullName>
    </recommendedName>
</protein>
<feature type="transmembrane region" description="Helical" evidence="8">
    <location>
        <begin position="257"/>
        <end position="279"/>
    </location>
</feature>
<dbReference type="GO" id="GO:0019957">
    <property type="term" value="F:C-C chemokine binding"/>
    <property type="evidence" value="ECO:0007669"/>
    <property type="project" value="TreeGrafter"/>
</dbReference>
<evidence type="ECO:0000259" key="9">
    <source>
        <dbReference type="PROSITE" id="PS50262"/>
    </source>
</evidence>
<dbReference type="InterPro" id="IPR050119">
    <property type="entry name" value="CCR1-9-like"/>
</dbReference>
<feature type="transmembrane region" description="Helical" evidence="8">
    <location>
        <begin position="45"/>
        <end position="65"/>
    </location>
</feature>
<accession>A0A3Q3WUP8</accession>
<keyword evidence="2 8" id="KW-0812">Transmembrane</keyword>
<dbReference type="Gene3D" id="1.20.1070.10">
    <property type="entry name" value="Rhodopsin 7-helix transmembrane proteins"/>
    <property type="match status" value="2"/>
</dbReference>
<keyword evidence="4" id="KW-0297">G-protein coupled receptor</keyword>
<dbReference type="GO" id="GO:0006955">
    <property type="term" value="P:immune response"/>
    <property type="evidence" value="ECO:0007669"/>
    <property type="project" value="TreeGrafter"/>
</dbReference>
<dbReference type="GO" id="GO:0007204">
    <property type="term" value="P:positive regulation of cytosolic calcium ion concentration"/>
    <property type="evidence" value="ECO:0007669"/>
    <property type="project" value="TreeGrafter"/>
</dbReference>
<dbReference type="InterPro" id="IPR000276">
    <property type="entry name" value="GPCR_Rhodpsn"/>
</dbReference>
<evidence type="ECO:0000256" key="8">
    <source>
        <dbReference type="SAM" id="Phobius"/>
    </source>
</evidence>
<evidence type="ECO:0000313" key="11">
    <source>
        <dbReference type="Proteomes" id="UP000261620"/>
    </source>
</evidence>
<dbReference type="GO" id="GO:0009897">
    <property type="term" value="C:external side of plasma membrane"/>
    <property type="evidence" value="ECO:0007669"/>
    <property type="project" value="TreeGrafter"/>
</dbReference>
<dbReference type="PANTHER" id="PTHR10489:SF957">
    <property type="entry name" value="B2 BRADYKININ RECEPTOR"/>
    <property type="match status" value="1"/>
</dbReference>
<keyword evidence="3 8" id="KW-1133">Transmembrane helix</keyword>
<evidence type="ECO:0000256" key="2">
    <source>
        <dbReference type="ARBA" id="ARBA00022692"/>
    </source>
</evidence>
<keyword evidence="11" id="KW-1185">Reference proteome</keyword>
<keyword evidence="5 8" id="KW-0472">Membrane</keyword>
<evidence type="ECO:0000256" key="3">
    <source>
        <dbReference type="ARBA" id="ARBA00022989"/>
    </source>
</evidence>
<dbReference type="PRINTS" id="PR00237">
    <property type="entry name" value="GPCRRHODOPSN"/>
</dbReference>
<dbReference type="STRING" id="94237.ENSMMOP00000013024"/>
<feature type="transmembrane region" description="Helical" evidence="8">
    <location>
        <begin position="77"/>
        <end position="99"/>
    </location>
</feature>
<comment type="subcellular location">
    <subcellularLocation>
        <location evidence="1">Membrane</location>
    </subcellularLocation>
</comment>
<feature type="domain" description="G-protein coupled receptors family 1 profile" evidence="9">
    <location>
        <begin position="56"/>
        <end position="277"/>
    </location>
</feature>